<name>A0A180GPM5_PUCT1</name>
<evidence type="ECO:0000256" key="1">
    <source>
        <dbReference type="SAM" id="MobiDB-lite"/>
    </source>
</evidence>
<dbReference type="EnsemblFungi" id="PTTG_05419-t43_1">
    <property type="protein sequence ID" value="PTTG_05419-t43_1-p1"/>
    <property type="gene ID" value="PTTG_05419"/>
</dbReference>
<feature type="compositionally biased region" description="Low complexity" evidence="1">
    <location>
        <begin position="219"/>
        <end position="239"/>
    </location>
</feature>
<evidence type="ECO:0000313" key="2">
    <source>
        <dbReference type="EMBL" id="OAV94776.1"/>
    </source>
</evidence>
<protein>
    <submittedName>
        <fullName evidence="2 3">Uncharacterized protein</fullName>
    </submittedName>
</protein>
<dbReference type="EMBL" id="ADAS02000036">
    <property type="protein sequence ID" value="OAV94776.1"/>
    <property type="molecule type" value="Genomic_DNA"/>
</dbReference>
<reference evidence="2" key="2">
    <citation type="submission" date="2016-05" db="EMBL/GenBank/DDBJ databases">
        <title>Comparative analysis highlights variable genome content of wheat rusts and divergence of the mating loci.</title>
        <authorList>
            <person name="Cuomo C.A."/>
            <person name="Bakkeren G."/>
            <person name="Szabo L."/>
            <person name="Khalil H."/>
            <person name="Joly D."/>
            <person name="Goldberg J."/>
            <person name="Young S."/>
            <person name="Zeng Q."/>
            <person name="Fellers J."/>
        </authorList>
    </citation>
    <scope>NUCLEOTIDE SEQUENCE [LARGE SCALE GENOMIC DNA]</scope>
    <source>
        <strain evidence="2">1-1 BBBD Race 1</strain>
    </source>
</reference>
<feature type="region of interest" description="Disordered" evidence="1">
    <location>
        <begin position="207"/>
        <end position="239"/>
    </location>
</feature>
<dbReference type="OrthoDB" id="10678864at2759"/>
<dbReference type="Proteomes" id="UP000005240">
    <property type="component" value="Unassembled WGS sequence"/>
</dbReference>
<dbReference type="VEuPathDB" id="FungiDB:PTTG_05419"/>
<accession>A0A180GPM5</accession>
<gene>
    <name evidence="2" type="ORF">PTTG_05419</name>
</gene>
<sequence>MRRGCDDLLVFWQPPETRRVEKRKAFRGLPASLWPSRSTGASASHDGLRTQTAPAEPRVRQQRPHRMRPFRGPSRLWDPTACRMSIGSHPQGSSCGCSSARTCTPTCLPSWSCEQLHGGEADPKAYKTSGLSPLLSNPHPSPSTTLYIAPTTPEFLPSTSLSFQPAKPPTPAAMLSTVYVACLLATAAFATPTTHAPRGFAQYSQDAASADRSHASQASSTPWSNSMSSSDTSNSVNSHNSGSVYNGGLGNGLAFGGDVDPGFGGAAGFGNFQGGGYNVMSANSANSNSFQAGGYQAGGLGGFGAGGSSFSSSQQSSSVSSVSSSFQSLNGLIGGFQSQLAAGQLTRDLAFQRCQQLAQSLQAVLSQATNCATCFNDPGQFGSIASSTLSQFTNFVSSLQSSFDGSAFSRIASPLSGLTSSFQQFFQRTSASSAISTSSLIPQNFGPVFQGIMPSVVQQFSANSFNQQSSSNSSQAGGFGAGGSSFSSSQQSSSVSSVSSSFQSLNGLMGGFQSQLAAGQLTRDIAFQRCQQLARSFQAVLSQANNCGTCFKSPGQFGSIASSTFSQFTNFVSSLQTSFGGDALSQIASPLASLSSSFQQFYQRTSASSAVSSTSIFPQDFASVMQPIMPSLGPVFQQSAFQKK</sequence>
<feature type="compositionally biased region" description="Basic residues" evidence="1">
    <location>
        <begin position="60"/>
        <end position="69"/>
    </location>
</feature>
<proteinExistence type="predicted"/>
<evidence type="ECO:0000313" key="4">
    <source>
        <dbReference type="Proteomes" id="UP000005240"/>
    </source>
</evidence>
<feature type="region of interest" description="Disordered" evidence="1">
    <location>
        <begin position="31"/>
        <end position="74"/>
    </location>
</feature>
<dbReference type="AlphaFoldDB" id="A0A180GPM5"/>
<reference evidence="3 4" key="3">
    <citation type="journal article" date="2017" name="G3 (Bethesda)">
        <title>Comparative analysis highlights variable genome content of wheat rusts and divergence of the mating loci.</title>
        <authorList>
            <person name="Cuomo C.A."/>
            <person name="Bakkeren G."/>
            <person name="Khalil H.B."/>
            <person name="Panwar V."/>
            <person name="Joly D."/>
            <person name="Linning R."/>
            <person name="Sakthikumar S."/>
            <person name="Song X."/>
            <person name="Adiconis X."/>
            <person name="Fan L."/>
            <person name="Goldberg J.M."/>
            <person name="Levin J.Z."/>
            <person name="Young S."/>
            <person name="Zeng Q."/>
            <person name="Anikster Y."/>
            <person name="Bruce M."/>
            <person name="Wang M."/>
            <person name="Yin C."/>
            <person name="McCallum B."/>
            <person name="Szabo L.J."/>
            <person name="Hulbert S."/>
            <person name="Chen X."/>
            <person name="Fellers J.P."/>
        </authorList>
    </citation>
    <scope>NUCLEOTIDE SEQUENCE</scope>
    <source>
        <strain evidence="4">Isolate 1-1 / race 1 (BBBD)</strain>
        <strain evidence="3">isolate 1-1 / race 1 (BBBD)</strain>
    </source>
</reference>
<evidence type="ECO:0000313" key="3">
    <source>
        <dbReference type="EnsemblFungi" id="PTTG_05419-t43_1-p1"/>
    </source>
</evidence>
<organism evidence="2">
    <name type="scientific">Puccinia triticina (isolate 1-1 / race 1 (BBBD))</name>
    <name type="common">Brown leaf rust fungus</name>
    <dbReference type="NCBI Taxonomy" id="630390"/>
    <lineage>
        <taxon>Eukaryota</taxon>
        <taxon>Fungi</taxon>
        <taxon>Dikarya</taxon>
        <taxon>Basidiomycota</taxon>
        <taxon>Pucciniomycotina</taxon>
        <taxon>Pucciniomycetes</taxon>
        <taxon>Pucciniales</taxon>
        <taxon>Pucciniaceae</taxon>
        <taxon>Puccinia</taxon>
    </lineage>
</organism>
<keyword evidence="4" id="KW-1185">Reference proteome</keyword>
<reference evidence="3" key="4">
    <citation type="submission" date="2025-05" db="UniProtKB">
        <authorList>
            <consortium name="EnsemblFungi"/>
        </authorList>
    </citation>
    <scope>IDENTIFICATION</scope>
    <source>
        <strain evidence="3">isolate 1-1 / race 1 (BBBD)</strain>
    </source>
</reference>
<reference evidence="2" key="1">
    <citation type="submission" date="2009-11" db="EMBL/GenBank/DDBJ databases">
        <authorList>
            <consortium name="The Broad Institute Genome Sequencing Platform"/>
            <person name="Ward D."/>
            <person name="Feldgarden M."/>
            <person name="Earl A."/>
            <person name="Young S.K."/>
            <person name="Zeng Q."/>
            <person name="Koehrsen M."/>
            <person name="Alvarado L."/>
            <person name="Berlin A."/>
            <person name="Bochicchio J."/>
            <person name="Borenstein D."/>
            <person name="Chapman S.B."/>
            <person name="Chen Z."/>
            <person name="Engels R."/>
            <person name="Freedman E."/>
            <person name="Gellesch M."/>
            <person name="Goldberg J."/>
            <person name="Griggs A."/>
            <person name="Gujja S."/>
            <person name="Heilman E."/>
            <person name="Heiman D."/>
            <person name="Hepburn T."/>
            <person name="Howarth C."/>
            <person name="Jen D."/>
            <person name="Larson L."/>
            <person name="Lewis B."/>
            <person name="Mehta T."/>
            <person name="Park D."/>
            <person name="Pearson M."/>
            <person name="Roberts A."/>
            <person name="Saif S."/>
            <person name="Shea T."/>
            <person name="Shenoy N."/>
            <person name="Sisk P."/>
            <person name="Stolte C."/>
            <person name="Sykes S."/>
            <person name="Thomson T."/>
            <person name="Walk T."/>
            <person name="White J."/>
            <person name="Yandava C."/>
            <person name="Izard J."/>
            <person name="Baranova O.V."/>
            <person name="Blanton J.M."/>
            <person name="Tanner A.C."/>
            <person name="Dewhirst F.E."/>
            <person name="Haas B."/>
            <person name="Nusbaum C."/>
            <person name="Birren B."/>
        </authorList>
    </citation>
    <scope>NUCLEOTIDE SEQUENCE [LARGE SCALE GENOMIC DNA]</scope>
    <source>
        <strain evidence="2">1-1 BBBD Race 1</strain>
    </source>
</reference>